<evidence type="ECO:0000313" key="2">
    <source>
        <dbReference type="EMBL" id="WQG89422.1"/>
    </source>
</evidence>
<proteinExistence type="predicted"/>
<reference evidence="2 4" key="2">
    <citation type="submission" date="2023-11" db="EMBL/GenBank/DDBJ databases">
        <title>MicrobeMod: A computational toolkit for identifying prokaryotic methylation and restriction-modification with nanopore sequencing.</title>
        <authorList>
            <person name="Crits-Christoph A."/>
            <person name="Kang S.C."/>
            <person name="Lee H."/>
            <person name="Ostrov N."/>
        </authorList>
    </citation>
    <scope>NUCLEOTIDE SEQUENCE [LARGE SCALE GENOMIC DNA]</scope>
    <source>
        <strain evidence="2 4">ATCC 23090</strain>
    </source>
</reference>
<dbReference type="EMBL" id="FPIZ01000001">
    <property type="protein sequence ID" value="SFW12798.1"/>
    <property type="molecule type" value="Genomic_DNA"/>
</dbReference>
<gene>
    <name evidence="1" type="ORF">SAMN05661012_00107</name>
    <name evidence="2" type="ORF">SR876_31305</name>
</gene>
<organism evidence="1 3">
    <name type="scientific">Chitinophaga sancti</name>
    <dbReference type="NCBI Taxonomy" id="1004"/>
    <lineage>
        <taxon>Bacteria</taxon>
        <taxon>Pseudomonadati</taxon>
        <taxon>Bacteroidota</taxon>
        <taxon>Chitinophagia</taxon>
        <taxon>Chitinophagales</taxon>
        <taxon>Chitinophagaceae</taxon>
        <taxon>Chitinophaga</taxon>
    </lineage>
</organism>
<dbReference type="Proteomes" id="UP001326715">
    <property type="component" value="Chromosome"/>
</dbReference>
<dbReference type="STRING" id="1004.SAMN05661012_00107"/>
<accession>A0A1K1LT31</accession>
<protein>
    <submittedName>
        <fullName evidence="1">Uncharacterized protein</fullName>
    </submittedName>
</protein>
<keyword evidence="4" id="KW-1185">Reference proteome</keyword>
<evidence type="ECO:0000313" key="3">
    <source>
        <dbReference type="Proteomes" id="UP000183788"/>
    </source>
</evidence>
<name>A0A1K1LT31_9BACT</name>
<evidence type="ECO:0000313" key="1">
    <source>
        <dbReference type="EMBL" id="SFW12798.1"/>
    </source>
</evidence>
<dbReference type="Proteomes" id="UP000183788">
    <property type="component" value="Unassembled WGS sequence"/>
</dbReference>
<dbReference type="RefSeq" id="WP_072356639.1">
    <property type="nucleotide sequence ID" value="NZ_CBHWAX010000136.1"/>
</dbReference>
<dbReference type="AlphaFoldDB" id="A0A1K1LT31"/>
<dbReference type="OrthoDB" id="796201at2"/>
<dbReference type="EMBL" id="CP140154">
    <property type="protein sequence ID" value="WQG89422.1"/>
    <property type="molecule type" value="Genomic_DNA"/>
</dbReference>
<evidence type="ECO:0000313" key="4">
    <source>
        <dbReference type="Proteomes" id="UP001326715"/>
    </source>
</evidence>
<sequence>MAFCKKTGTKIKQALQQFDAFIAAHAEEALRVTRIIKAALESPVVDLLEAIIPGDADTILKNKVLAALETGIDSLSIVLTCKDETSLEGKVACFVRALATVSPDLQDAVLQKLQSIILRELDGNTKKQNVYDLFSQASYSNSK</sequence>
<reference evidence="1 3" key="1">
    <citation type="submission" date="2016-11" db="EMBL/GenBank/DDBJ databases">
        <authorList>
            <person name="Jaros S."/>
            <person name="Januszkiewicz K."/>
            <person name="Wedrychowicz H."/>
        </authorList>
    </citation>
    <scope>NUCLEOTIDE SEQUENCE [LARGE SCALE GENOMIC DNA]</scope>
    <source>
        <strain evidence="1 3">DSM 784</strain>
    </source>
</reference>